<dbReference type="Pfam" id="PF11751">
    <property type="entry name" value="PorP_SprF"/>
    <property type="match status" value="1"/>
</dbReference>
<dbReference type="EMBL" id="QWDN01000307">
    <property type="protein sequence ID" value="TEB41356.1"/>
    <property type="molecule type" value="Genomic_DNA"/>
</dbReference>
<reference evidence="2 3" key="1">
    <citation type="journal article" date="2018" name="Syst. Appl. Microbiol.">
        <title>Flavobacterium circumlabens sp. nov. and Flavobacterium cupreum sp. nov., two psychrotrophic species isolated from Antarctic environmental samples.</title>
        <authorList>
            <person name="Kralova S."/>
            <person name="Busse H.J."/>
            <person name="Svec P."/>
            <person name="Maslanova I."/>
            <person name="Stankova E."/>
            <person name="Bartak M."/>
            <person name="Sedlacek I."/>
        </authorList>
    </citation>
    <scope>NUCLEOTIDE SEQUENCE [LARGE SCALE GENOMIC DNA]</scope>
    <source>
        <strain evidence="2 3">CCM 8828</strain>
    </source>
</reference>
<dbReference type="RefSeq" id="WP_134092360.1">
    <property type="nucleotide sequence ID" value="NZ_QWDN01000307.1"/>
</dbReference>
<gene>
    <name evidence="2" type="ORF">D0809_25940</name>
</gene>
<protein>
    <submittedName>
        <fullName evidence="2">Type IX secretion system membrane protein PorP/SprF</fullName>
    </submittedName>
</protein>
<accession>A0A4Y7U4K1</accession>
<proteinExistence type="predicted"/>
<feature type="chain" id="PRO_5021466180" evidence="1">
    <location>
        <begin position="24"/>
        <end position="104"/>
    </location>
</feature>
<comment type="caution">
    <text evidence="2">The sequence shown here is derived from an EMBL/GenBank/DDBJ whole genome shotgun (WGS) entry which is preliminary data.</text>
</comment>
<organism evidence="2 3">
    <name type="scientific">Flavobacterium circumlabens</name>
    <dbReference type="NCBI Taxonomy" id="2133765"/>
    <lineage>
        <taxon>Bacteria</taxon>
        <taxon>Pseudomonadati</taxon>
        <taxon>Bacteroidota</taxon>
        <taxon>Flavobacteriia</taxon>
        <taxon>Flavobacteriales</taxon>
        <taxon>Flavobacteriaceae</taxon>
        <taxon>Flavobacterium</taxon>
    </lineage>
</organism>
<name>A0A4Y7U4K1_9FLAO</name>
<dbReference type="Proteomes" id="UP000298340">
    <property type="component" value="Unassembled WGS sequence"/>
</dbReference>
<dbReference type="InterPro" id="IPR019861">
    <property type="entry name" value="PorP/SprF_Bacteroidetes"/>
</dbReference>
<evidence type="ECO:0000313" key="3">
    <source>
        <dbReference type="Proteomes" id="UP000298340"/>
    </source>
</evidence>
<feature type="non-terminal residue" evidence="2">
    <location>
        <position position="104"/>
    </location>
</feature>
<evidence type="ECO:0000256" key="1">
    <source>
        <dbReference type="SAM" id="SignalP"/>
    </source>
</evidence>
<sequence length="104" mass="11271">MKRIVNIILITLLLILFLPAASAQQTPVFSSYNYNTVLLNPAQAGFHQNTDLVLTTDGYFNSAVDGSPRSFDISVNTLAWSDKVGLAAGISRDEIGVTNTTSFF</sequence>
<feature type="signal peptide" evidence="1">
    <location>
        <begin position="1"/>
        <end position="23"/>
    </location>
</feature>
<evidence type="ECO:0000313" key="2">
    <source>
        <dbReference type="EMBL" id="TEB41356.1"/>
    </source>
</evidence>
<keyword evidence="1" id="KW-0732">Signal</keyword>
<dbReference type="AlphaFoldDB" id="A0A4Y7U4K1"/>